<dbReference type="Pfam" id="PF07681">
    <property type="entry name" value="DoxX"/>
    <property type="match status" value="1"/>
</dbReference>
<comment type="caution">
    <text evidence="8">The sequence shown here is derived from an EMBL/GenBank/DDBJ whole genome shotgun (WGS) entry which is preliminary data.</text>
</comment>
<dbReference type="EMBL" id="LYRP01000022">
    <property type="protein sequence ID" value="OAT76532.1"/>
    <property type="molecule type" value="Genomic_DNA"/>
</dbReference>
<keyword evidence="4 7" id="KW-0812">Transmembrane</keyword>
<keyword evidence="9" id="KW-1185">Reference proteome</keyword>
<dbReference type="OrthoDB" id="280866at2"/>
<protein>
    <submittedName>
        <fullName evidence="8">GntR family transcriptional regulator</fullName>
    </submittedName>
</protein>
<evidence type="ECO:0000256" key="6">
    <source>
        <dbReference type="ARBA" id="ARBA00023136"/>
    </source>
</evidence>
<comment type="similarity">
    <text evidence="2">Belongs to the DoxX family.</text>
</comment>
<keyword evidence="3" id="KW-1003">Cell membrane</keyword>
<dbReference type="AlphaFoldDB" id="A0A1B7L2D3"/>
<evidence type="ECO:0000256" key="5">
    <source>
        <dbReference type="ARBA" id="ARBA00022989"/>
    </source>
</evidence>
<feature type="transmembrane region" description="Helical" evidence="7">
    <location>
        <begin position="113"/>
        <end position="133"/>
    </location>
</feature>
<dbReference type="PANTHER" id="PTHR33452">
    <property type="entry name" value="OXIDOREDUCTASE CATD-RELATED"/>
    <property type="match status" value="1"/>
</dbReference>
<organism evidence="8 9">
    <name type="scientific">Mangrovibacter phragmitis</name>
    <dbReference type="NCBI Taxonomy" id="1691903"/>
    <lineage>
        <taxon>Bacteria</taxon>
        <taxon>Pseudomonadati</taxon>
        <taxon>Pseudomonadota</taxon>
        <taxon>Gammaproteobacteria</taxon>
        <taxon>Enterobacterales</taxon>
        <taxon>Enterobacteriaceae</taxon>
        <taxon>Mangrovibacter</taxon>
    </lineage>
</organism>
<dbReference type="InterPro" id="IPR051907">
    <property type="entry name" value="DoxX-like_oxidoreductase"/>
</dbReference>
<sequence length="140" mass="15106">MLRQLNVLLDKPDTGKLLLRLAIGCMMLFHGIHKVIDGIGPIINIVESHGMPGFVAWGVYLGEVVAPVLLIIGLLVRPAALVMCFTMLFAWLSTDPGLIFTTTKVGAWGLEEIALFFFGGITIALLGCGRFSLVSNPALR</sequence>
<evidence type="ECO:0000256" key="7">
    <source>
        <dbReference type="SAM" id="Phobius"/>
    </source>
</evidence>
<comment type="subcellular location">
    <subcellularLocation>
        <location evidence="1">Cell membrane</location>
        <topology evidence="1">Multi-pass membrane protein</topology>
    </subcellularLocation>
</comment>
<evidence type="ECO:0000256" key="1">
    <source>
        <dbReference type="ARBA" id="ARBA00004651"/>
    </source>
</evidence>
<dbReference type="InterPro" id="IPR032808">
    <property type="entry name" value="DoxX"/>
</dbReference>
<gene>
    <name evidence="8" type="ORF">A9B99_09500</name>
</gene>
<dbReference type="RefSeq" id="WP_064598587.1">
    <property type="nucleotide sequence ID" value="NZ_CP134782.1"/>
</dbReference>
<feature type="transmembrane region" description="Helical" evidence="7">
    <location>
        <begin position="17"/>
        <end position="36"/>
    </location>
</feature>
<keyword evidence="6 7" id="KW-0472">Membrane</keyword>
<keyword evidence="5 7" id="KW-1133">Transmembrane helix</keyword>
<dbReference type="PANTHER" id="PTHR33452:SF1">
    <property type="entry name" value="INNER MEMBRANE PROTEIN YPHA-RELATED"/>
    <property type="match status" value="1"/>
</dbReference>
<dbReference type="GO" id="GO:0005886">
    <property type="term" value="C:plasma membrane"/>
    <property type="evidence" value="ECO:0007669"/>
    <property type="project" value="UniProtKB-SubCell"/>
</dbReference>
<accession>A0A1B7L2D3</accession>
<dbReference type="STRING" id="1691903.A9B99_09500"/>
<evidence type="ECO:0000256" key="4">
    <source>
        <dbReference type="ARBA" id="ARBA00022692"/>
    </source>
</evidence>
<name>A0A1B7L2D3_9ENTR</name>
<evidence type="ECO:0000256" key="2">
    <source>
        <dbReference type="ARBA" id="ARBA00006679"/>
    </source>
</evidence>
<reference evidence="9" key="1">
    <citation type="submission" date="2016-05" db="EMBL/GenBank/DDBJ databases">
        <authorList>
            <person name="Behera P."/>
            <person name="Vaishampayan P."/>
            <person name="Singh N."/>
            <person name="Raina V."/>
            <person name="Suar M."/>
            <person name="Pattnaik A."/>
            <person name="Rastogi G."/>
        </authorList>
    </citation>
    <scope>NUCLEOTIDE SEQUENCE [LARGE SCALE GENOMIC DNA]</scope>
    <source>
        <strain evidence="9">MP23</strain>
    </source>
</reference>
<proteinExistence type="inferred from homology"/>
<feature type="transmembrane region" description="Helical" evidence="7">
    <location>
        <begin position="68"/>
        <end position="93"/>
    </location>
</feature>
<evidence type="ECO:0000313" key="9">
    <source>
        <dbReference type="Proteomes" id="UP000078225"/>
    </source>
</evidence>
<dbReference type="Proteomes" id="UP000078225">
    <property type="component" value="Unassembled WGS sequence"/>
</dbReference>
<evidence type="ECO:0000313" key="8">
    <source>
        <dbReference type="EMBL" id="OAT76532.1"/>
    </source>
</evidence>
<evidence type="ECO:0000256" key="3">
    <source>
        <dbReference type="ARBA" id="ARBA00022475"/>
    </source>
</evidence>